<keyword evidence="1" id="KW-0732">Signal</keyword>
<feature type="chain" id="PRO_5045323476" description="Lipoprotein" evidence="1">
    <location>
        <begin position="24"/>
        <end position="155"/>
    </location>
</feature>
<evidence type="ECO:0000313" key="2">
    <source>
        <dbReference type="EMBL" id="MBO0949115.1"/>
    </source>
</evidence>
<evidence type="ECO:0000313" key="3">
    <source>
        <dbReference type="Proteomes" id="UP000664628"/>
    </source>
</evidence>
<sequence>MTKFLLPLSFMLMYLLSACTTPAIEPATTTEMAQARQAQQWLTAQAKWVVSTASQNNDVYYQRGIQQVGEVDMEVEWLRFLPDNRFEVQMLGGTKPTALFYKIDAATNELLVSQTADFTKLLNWKTKIDNIREKSVDLFIREGDDDLVTLSLIPQ</sequence>
<dbReference type="RefSeq" id="WP_207329045.1">
    <property type="nucleotide sequence ID" value="NZ_JAFMYW010000002.1"/>
</dbReference>
<evidence type="ECO:0000256" key="1">
    <source>
        <dbReference type="SAM" id="SignalP"/>
    </source>
</evidence>
<proteinExistence type="predicted"/>
<dbReference type="Proteomes" id="UP000664628">
    <property type="component" value="Unassembled WGS sequence"/>
</dbReference>
<comment type="caution">
    <text evidence="2">The sequence shown here is derived from an EMBL/GenBank/DDBJ whole genome shotgun (WGS) entry which is preliminary data.</text>
</comment>
<organism evidence="2 3">
    <name type="scientific">Fibrella forsythiae</name>
    <dbReference type="NCBI Taxonomy" id="2817061"/>
    <lineage>
        <taxon>Bacteria</taxon>
        <taxon>Pseudomonadati</taxon>
        <taxon>Bacteroidota</taxon>
        <taxon>Cytophagia</taxon>
        <taxon>Cytophagales</taxon>
        <taxon>Spirosomataceae</taxon>
        <taxon>Fibrella</taxon>
    </lineage>
</organism>
<protein>
    <recommendedName>
        <fullName evidence="4">Lipoprotein</fullName>
    </recommendedName>
</protein>
<name>A0ABS3JGK8_9BACT</name>
<accession>A0ABS3JGK8</accession>
<dbReference type="PROSITE" id="PS51257">
    <property type="entry name" value="PROKAR_LIPOPROTEIN"/>
    <property type="match status" value="1"/>
</dbReference>
<dbReference type="EMBL" id="JAFMYW010000002">
    <property type="protein sequence ID" value="MBO0949115.1"/>
    <property type="molecule type" value="Genomic_DNA"/>
</dbReference>
<gene>
    <name evidence="2" type="ORF">J2I46_11010</name>
</gene>
<reference evidence="2 3" key="1">
    <citation type="submission" date="2021-03" db="EMBL/GenBank/DDBJ databases">
        <title>Fibrella sp. HMF5405 genome sequencing and assembly.</title>
        <authorList>
            <person name="Kang H."/>
            <person name="Kim H."/>
            <person name="Bae S."/>
            <person name="Joh K."/>
        </authorList>
    </citation>
    <scope>NUCLEOTIDE SEQUENCE [LARGE SCALE GENOMIC DNA]</scope>
    <source>
        <strain evidence="2 3">HMF5405</strain>
    </source>
</reference>
<feature type="signal peptide" evidence="1">
    <location>
        <begin position="1"/>
        <end position="23"/>
    </location>
</feature>
<evidence type="ECO:0008006" key="4">
    <source>
        <dbReference type="Google" id="ProtNLM"/>
    </source>
</evidence>
<keyword evidence="3" id="KW-1185">Reference proteome</keyword>